<accession>A0AA36H4S8</accession>
<dbReference type="Proteomes" id="UP001176961">
    <property type="component" value="Unassembled WGS sequence"/>
</dbReference>
<keyword evidence="1" id="KW-1133">Transmembrane helix</keyword>
<proteinExistence type="predicted"/>
<evidence type="ECO:0000256" key="2">
    <source>
        <dbReference type="SAM" id="SignalP"/>
    </source>
</evidence>
<evidence type="ECO:0000256" key="1">
    <source>
        <dbReference type="SAM" id="Phobius"/>
    </source>
</evidence>
<keyword evidence="1" id="KW-0472">Membrane</keyword>
<gene>
    <name evidence="3" type="ORF">CYNAS_LOCUS15759</name>
</gene>
<feature type="transmembrane region" description="Helical" evidence="1">
    <location>
        <begin position="191"/>
        <end position="214"/>
    </location>
</feature>
<evidence type="ECO:0000313" key="4">
    <source>
        <dbReference type="Proteomes" id="UP001176961"/>
    </source>
</evidence>
<reference evidence="3" key="1">
    <citation type="submission" date="2023-07" db="EMBL/GenBank/DDBJ databases">
        <authorList>
            <consortium name="CYATHOMIX"/>
        </authorList>
    </citation>
    <scope>NUCLEOTIDE SEQUENCE</scope>
    <source>
        <strain evidence="3">N/A</strain>
    </source>
</reference>
<feature type="signal peptide" evidence="2">
    <location>
        <begin position="1"/>
        <end position="16"/>
    </location>
</feature>
<sequence length="236" mass="27199">MRSPFSFSLFISIAAAARLCERGYMTAQRYHRRKLEKTVELHPSKTTLCFVAWNVRLKLVADNCTPPKNFILTEAFASSVTTGNAPESLGCWVSKHTMFCLCPETNCNNFLNWRHFLTTELDNGSLRSLNDAQSIHREIFGKTEMVSLNTIEEKNDIVACLLKRYLNTYAMPPKLRRLRHVREAAKNDINWILVLALFAGLIAVKLLMGCYYYYLWNSYRSGVYSTLFQNTESNIR</sequence>
<keyword evidence="1" id="KW-0812">Transmembrane</keyword>
<feature type="chain" id="PRO_5041379506" evidence="2">
    <location>
        <begin position="17"/>
        <end position="236"/>
    </location>
</feature>
<keyword evidence="2" id="KW-0732">Signal</keyword>
<protein>
    <submittedName>
        <fullName evidence="3">Uncharacterized protein</fullName>
    </submittedName>
</protein>
<dbReference type="EMBL" id="CATQJL010000305">
    <property type="protein sequence ID" value="CAJ0603776.1"/>
    <property type="molecule type" value="Genomic_DNA"/>
</dbReference>
<dbReference type="AlphaFoldDB" id="A0AA36H4S8"/>
<evidence type="ECO:0000313" key="3">
    <source>
        <dbReference type="EMBL" id="CAJ0603776.1"/>
    </source>
</evidence>
<name>A0AA36H4S8_CYLNA</name>
<comment type="caution">
    <text evidence="3">The sequence shown here is derived from an EMBL/GenBank/DDBJ whole genome shotgun (WGS) entry which is preliminary data.</text>
</comment>
<organism evidence="3 4">
    <name type="scientific">Cylicocyclus nassatus</name>
    <name type="common">Nematode worm</name>
    <dbReference type="NCBI Taxonomy" id="53992"/>
    <lineage>
        <taxon>Eukaryota</taxon>
        <taxon>Metazoa</taxon>
        <taxon>Ecdysozoa</taxon>
        <taxon>Nematoda</taxon>
        <taxon>Chromadorea</taxon>
        <taxon>Rhabditida</taxon>
        <taxon>Rhabditina</taxon>
        <taxon>Rhabditomorpha</taxon>
        <taxon>Strongyloidea</taxon>
        <taxon>Strongylidae</taxon>
        <taxon>Cylicocyclus</taxon>
    </lineage>
</organism>
<keyword evidence="4" id="KW-1185">Reference proteome</keyword>